<evidence type="ECO:0000313" key="3">
    <source>
        <dbReference type="EMBL" id="TPX31774.1"/>
    </source>
</evidence>
<evidence type="ECO:0000259" key="2">
    <source>
        <dbReference type="Pfam" id="PF21294"/>
    </source>
</evidence>
<dbReference type="GeneID" id="42006203"/>
<dbReference type="PANTHER" id="PTHR40124">
    <property type="match status" value="1"/>
</dbReference>
<dbReference type="AlphaFoldDB" id="A0A507C134"/>
<dbReference type="PANTHER" id="PTHR40124:SF1">
    <property type="entry name" value="DISAGGREGATASE RELATED REPEAT PROTEIN"/>
    <property type="match status" value="1"/>
</dbReference>
<protein>
    <recommendedName>
        <fullName evidence="2">Polysaccharide lyase 14 domain-containing protein</fullName>
    </recommendedName>
</protein>
<evidence type="ECO:0000256" key="1">
    <source>
        <dbReference type="SAM" id="MobiDB-lite"/>
    </source>
</evidence>
<name>A0A507C134_9FUNG</name>
<feature type="region of interest" description="Disordered" evidence="1">
    <location>
        <begin position="1"/>
        <end position="56"/>
    </location>
</feature>
<dbReference type="OrthoDB" id="10069995at2759"/>
<keyword evidence="4" id="KW-1185">Reference proteome</keyword>
<accession>A0A507C134</accession>
<dbReference type="RefSeq" id="XP_031023117.1">
    <property type="nucleotide sequence ID" value="XM_031170906.1"/>
</dbReference>
<evidence type="ECO:0000313" key="4">
    <source>
        <dbReference type="Proteomes" id="UP000319731"/>
    </source>
</evidence>
<dbReference type="InterPro" id="IPR048958">
    <property type="entry name" value="Polysacc_lyase_14"/>
</dbReference>
<dbReference type="Gene3D" id="2.60.120.200">
    <property type="match status" value="1"/>
</dbReference>
<organism evidence="3 4">
    <name type="scientific">Synchytrium microbalum</name>
    <dbReference type="NCBI Taxonomy" id="1806994"/>
    <lineage>
        <taxon>Eukaryota</taxon>
        <taxon>Fungi</taxon>
        <taxon>Fungi incertae sedis</taxon>
        <taxon>Chytridiomycota</taxon>
        <taxon>Chytridiomycota incertae sedis</taxon>
        <taxon>Chytridiomycetes</taxon>
        <taxon>Synchytriales</taxon>
        <taxon>Synchytriaceae</taxon>
        <taxon>Synchytrium</taxon>
    </lineage>
</organism>
<feature type="domain" description="Polysaccharide lyase 14" evidence="2">
    <location>
        <begin position="113"/>
        <end position="321"/>
    </location>
</feature>
<dbReference type="EMBL" id="QEAO01000039">
    <property type="protein sequence ID" value="TPX31774.1"/>
    <property type="molecule type" value="Genomic_DNA"/>
</dbReference>
<gene>
    <name evidence="3" type="ORF">SmJEL517_g04978</name>
</gene>
<dbReference type="Pfam" id="PF21294">
    <property type="entry name" value="Polysacc_lyase_14"/>
    <property type="match status" value="1"/>
</dbReference>
<feature type="compositionally biased region" description="Gly residues" evidence="1">
    <location>
        <begin position="36"/>
        <end position="51"/>
    </location>
</feature>
<comment type="caution">
    <text evidence="3">The sequence shown here is derived from an EMBL/GenBank/DDBJ whole genome shotgun (WGS) entry which is preliminary data.</text>
</comment>
<dbReference type="Proteomes" id="UP000319731">
    <property type="component" value="Unassembled WGS sequence"/>
</dbReference>
<reference evidence="3 4" key="1">
    <citation type="journal article" date="2019" name="Sci. Rep.">
        <title>Comparative genomics of chytrid fungi reveal insights into the obligate biotrophic and pathogenic lifestyle of Synchytrium endobioticum.</title>
        <authorList>
            <person name="van de Vossenberg B.T.L.H."/>
            <person name="Warris S."/>
            <person name="Nguyen H.D.T."/>
            <person name="van Gent-Pelzer M.P.E."/>
            <person name="Joly D.L."/>
            <person name="van de Geest H.C."/>
            <person name="Bonants P.J.M."/>
            <person name="Smith D.S."/>
            <person name="Levesque C.A."/>
            <person name="van der Lee T.A.J."/>
        </authorList>
    </citation>
    <scope>NUCLEOTIDE SEQUENCE [LARGE SCALE GENOMIC DNA]</scope>
    <source>
        <strain evidence="3 4">JEL517</strain>
    </source>
</reference>
<sequence>MTSLANGAVCKVRTNPGSSTSGAGAGKVTNSTKPGGSTGSGSTGSNSGSGGSLQNSTSTGGSKLFLGAVAATWNMNLAGATDPASASIWGGLIRGRVANFGGFTADPINPSIPTLQINYPIGSWTPSAAVPGGASFYVPIGGGSSYNKALLTYAVYFPADFDFVKGGKLPGLFGGDVTQKCSGGLHGGGCWSVRLMWRANGAGEAYSYLPASNDAALCDTTVNPQNICNPTYGNSLNRGAWTFAKGQWTTLSMYIQMNDVGSSNGILKVWANNILALEYDALSYRTDSNVGVDQLFFSTFFGGSDSSWASTSNTYTLYKDVSAILGN</sequence>
<proteinExistence type="predicted"/>